<feature type="non-terminal residue" evidence="2">
    <location>
        <position position="1"/>
    </location>
</feature>
<accession>A0A6A0ACT5</accession>
<gene>
    <name evidence="2" type="ORF">HaLaN_28316</name>
</gene>
<feature type="non-terminal residue" evidence="2">
    <location>
        <position position="242"/>
    </location>
</feature>
<keyword evidence="3" id="KW-1185">Reference proteome</keyword>
<reference evidence="2 3" key="1">
    <citation type="submission" date="2020-02" db="EMBL/GenBank/DDBJ databases">
        <title>Draft genome sequence of Haematococcus lacustris strain NIES-144.</title>
        <authorList>
            <person name="Morimoto D."/>
            <person name="Nakagawa S."/>
            <person name="Yoshida T."/>
            <person name="Sawayama S."/>
        </authorList>
    </citation>
    <scope>NUCLEOTIDE SEQUENCE [LARGE SCALE GENOMIC DNA]</scope>
    <source>
        <strain evidence="2 3">NIES-144</strain>
    </source>
</reference>
<evidence type="ECO:0000313" key="3">
    <source>
        <dbReference type="Proteomes" id="UP000485058"/>
    </source>
</evidence>
<name>A0A6A0ACT5_HAELA</name>
<protein>
    <submittedName>
        <fullName evidence="2">Uncharacterized protein</fullName>
    </submittedName>
</protein>
<evidence type="ECO:0000313" key="2">
    <source>
        <dbReference type="EMBL" id="GFH29627.1"/>
    </source>
</evidence>
<proteinExistence type="predicted"/>
<dbReference type="AlphaFoldDB" id="A0A6A0ACT5"/>
<evidence type="ECO:0000256" key="1">
    <source>
        <dbReference type="SAM" id="MobiDB-lite"/>
    </source>
</evidence>
<dbReference type="EMBL" id="BLLF01004444">
    <property type="protein sequence ID" value="GFH29627.1"/>
    <property type="molecule type" value="Genomic_DNA"/>
</dbReference>
<organism evidence="2 3">
    <name type="scientific">Haematococcus lacustris</name>
    <name type="common">Green alga</name>
    <name type="synonym">Haematococcus pluvialis</name>
    <dbReference type="NCBI Taxonomy" id="44745"/>
    <lineage>
        <taxon>Eukaryota</taxon>
        <taxon>Viridiplantae</taxon>
        <taxon>Chlorophyta</taxon>
        <taxon>core chlorophytes</taxon>
        <taxon>Chlorophyceae</taxon>
        <taxon>CS clade</taxon>
        <taxon>Chlamydomonadales</taxon>
        <taxon>Haematococcaceae</taxon>
        <taxon>Haematococcus</taxon>
    </lineage>
</organism>
<dbReference type="Proteomes" id="UP000485058">
    <property type="component" value="Unassembled WGS sequence"/>
</dbReference>
<comment type="caution">
    <text evidence="2">The sequence shown here is derived from an EMBL/GenBank/DDBJ whole genome shotgun (WGS) entry which is preliminary data.</text>
</comment>
<sequence length="242" mass="25577">GGSLPGDGGSGAAQRGPEGLDPSALLQDLDWMFTITKDARQSWASLQQWAKMLVLERLRIIGKGQWTRAGGVKRLEPGDNRKLRGLDLWRLKIDKGGRILFEVAVEYLGQVWLTAPAPVPAGQPLPPGLHKAIGAVRDSYRRSQDVRERRRLEVIWDPATAPSSGSTPGGPHASKAVTVAAGGVGAVRLPKRFREVVAVDHDLPPLAVQMGPSSVLAGARQAGGLAAKSASTATPKKGMAKG</sequence>
<feature type="region of interest" description="Disordered" evidence="1">
    <location>
        <begin position="218"/>
        <end position="242"/>
    </location>
</feature>